<dbReference type="PANTHER" id="PTHR41775:SF1">
    <property type="entry name" value="PEPTIDASE M6-LIKE DOMAIN-CONTAINING PROTEIN"/>
    <property type="match status" value="1"/>
</dbReference>
<dbReference type="EMBL" id="FUYV01000018">
    <property type="protein sequence ID" value="SKC23575.1"/>
    <property type="molecule type" value="Genomic_DNA"/>
</dbReference>
<dbReference type="GO" id="GO:0008237">
    <property type="term" value="F:metallopeptidase activity"/>
    <property type="evidence" value="ECO:0007669"/>
    <property type="project" value="UniProtKB-KW"/>
</dbReference>
<dbReference type="SUPFAM" id="SSF49899">
    <property type="entry name" value="Concanavalin A-like lectins/glucanases"/>
    <property type="match status" value="1"/>
</dbReference>
<sequence length="1455" mass="161853">MDSIKLFFRNSLILLLFLSSVKAFGVGAYPYPQDIEQPDGSVLTIRLHGDEWFNWVSTIDGYRITRNRSGVFEYASVLKSGEVTPSGITASNPENRDAEELEFLNAIEPGSMVSPERIQEIRESFISPMLKNSSIESYFPASGERKLLVILVTFPDKTPNYSQEDFYRYMNEEGYNSTGSFRDYYLENSNGMLDIESTVTVWVTVPNEKDYYGPRENWGEFAYHAVQAAAAQGVDFSLFDNTGNGVVEGVAIIHQGPGQEVTGNETDIWSHAWSLSSAGYSRSARTFNGVEVDRYTVQPETRNLAGHKNTIGVISHEFGHNLGIPDYYDTSDNGVRNPGTGRWDIMASGTYNGSPSGSSPAHHNAFSKIELGWVSELSIGSVGRYELSPVMSSQEVYRVNSPVENEYLLLENRRRQNFDSSLPGEDMVVYHVDGNRIAEKRNTNDINAGDRQGLYVMAAGGSVNTSSATFPGSLGISMLTDETNPATLTWSGEPFNRSITGIYVENEIVAFDFMAIQDGSPLSVQATALSHNEIEVSWTPSGEEHPVLLAFNTDPVFGQPQDGGNYNPGDVIAGGGTVLFAGDDSNHFTHDELEPSTRYYYRIWSKIGDEWSGALSANALTNAAPVTEFPWIDNFSGGLINWRQKFVAGNYSWQAVSSGIHGNPGGPWSEDKFARFYVNSSTSGVTRMVSPVFHMDENEEFLLEFRHFQKPWDNDQDELRLLARNRGDDDWVEIAYFQQATDGWAQRRVAIPFSGLVEIAFEGIGNYGYGIGVDDVVVKAGSHCGTAMVAVSNVSVSDVSETEMHITWNNPNEESSVLVLARRGGVVTEIPSDGISYQGNSVYGEGDELGNDVFVVYSGSDEEVFITDMHHSSNFYFSFFTYNDDLCYQFYSEDFLFSTDQRFYNLTFNVSDFYGSIEGALININGQSVVTNHEGIAYWVQGYTENYISVSASKLGYEQRWVRIVPDDEKNIDLFLNYFEIPAITGLSHTNDYKQVDLIWNPFLYESFDRFSAFSLSLPGWTLIDGDQSPTWSITGINFPNQGYTGSFIVLDPHYEGLLQADFDLIAPSGRHVLAAFNAVNGPNDDWLISPPLKINEQHALSLKAKTLSALYQLERIRVLVLINGEQHLLSEGDYVEVPRDWTEFLYSLEEFAGQTVQLAINYVSDDALAILIDQIKLETLEMPLADKSGAKSSRVAEIAEVHREKGSFFPKETMKESLQMDISGSDIDTDLVYYILLDGDDVGSASGIFNSSFQIEVDQCKNNQFAVYAEYPLYGAVSPLSDFYFADACHTVTFRITDSESEPLSNIPVSFNNETVETNSLGKAVFYGVEIQSDAGYVVDTPGYIPVSGSLDVNNDIEHLLVLTWISTDSTQLNKKHISLYPIPVLTDLYIQGVTEGELRIELYDFSGRLVKSFGTSGGSSLKLDMGFLQDGVYLLRMVRENSVLTYKVLKKSQ</sequence>
<name>A0A1T5HSC7_9BACT</name>
<dbReference type="SMART" id="SM00060">
    <property type="entry name" value="FN3"/>
    <property type="match status" value="2"/>
</dbReference>
<protein>
    <submittedName>
        <fullName evidence="2">M6 family metalloprotease domain-containing protein/Por secretion system C-terminal sorting domain-containing protein</fullName>
    </submittedName>
</protein>
<dbReference type="Gene3D" id="2.60.40.10">
    <property type="entry name" value="Immunoglobulins"/>
    <property type="match status" value="1"/>
</dbReference>
<feature type="domain" description="Fibronectin type-III" evidence="1">
    <location>
        <begin position="518"/>
        <end position="612"/>
    </location>
</feature>
<dbReference type="GO" id="GO:0006508">
    <property type="term" value="P:proteolysis"/>
    <property type="evidence" value="ECO:0007669"/>
    <property type="project" value="UniProtKB-KW"/>
</dbReference>
<dbReference type="CDD" id="cd00063">
    <property type="entry name" value="FN3"/>
    <property type="match status" value="1"/>
</dbReference>
<dbReference type="Pfam" id="PF18962">
    <property type="entry name" value="Por_Secre_tail"/>
    <property type="match status" value="1"/>
</dbReference>
<dbReference type="PANTHER" id="PTHR41775">
    <property type="entry name" value="SECRETED PROTEIN-RELATED"/>
    <property type="match status" value="1"/>
</dbReference>
<organism evidence="2 3">
    <name type="scientific">Alkalitalea saponilacus</name>
    <dbReference type="NCBI Taxonomy" id="889453"/>
    <lineage>
        <taxon>Bacteria</taxon>
        <taxon>Pseudomonadati</taxon>
        <taxon>Bacteroidota</taxon>
        <taxon>Bacteroidia</taxon>
        <taxon>Marinilabiliales</taxon>
        <taxon>Marinilabiliaceae</taxon>
        <taxon>Alkalitalea</taxon>
    </lineage>
</organism>
<evidence type="ECO:0000313" key="2">
    <source>
        <dbReference type="EMBL" id="SKC23575.1"/>
    </source>
</evidence>
<dbReference type="Pfam" id="PF05547">
    <property type="entry name" value="Peptidase_M6"/>
    <property type="match status" value="1"/>
</dbReference>
<dbReference type="KEGG" id="asx:CDL62_03915"/>
<evidence type="ECO:0000259" key="1">
    <source>
        <dbReference type="SMART" id="SM00060"/>
    </source>
</evidence>
<keyword evidence="2" id="KW-0645">Protease</keyword>
<dbReference type="GO" id="GO:0004553">
    <property type="term" value="F:hydrolase activity, hydrolyzing O-glycosyl compounds"/>
    <property type="evidence" value="ECO:0007669"/>
    <property type="project" value="UniProtKB-ARBA"/>
</dbReference>
<dbReference type="SUPFAM" id="SSF55486">
    <property type="entry name" value="Metalloproteases ('zincins'), catalytic domain"/>
    <property type="match status" value="1"/>
</dbReference>
<dbReference type="InterPro" id="IPR013320">
    <property type="entry name" value="ConA-like_dom_sf"/>
</dbReference>
<dbReference type="NCBIfam" id="NF038128">
    <property type="entry name" value="choice_anch_J"/>
    <property type="match status" value="1"/>
</dbReference>
<dbReference type="OrthoDB" id="9813478at2"/>
<dbReference type="NCBIfam" id="TIGR03296">
    <property type="entry name" value="M6dom_TIGR03296"/>
    <property type="match status" value="1"/>
</dbReference>
<evidence type="ECO:0000313" key="3">
    <source>
        <dbReference type="Proteomes" id="UP000191055"/>
    </source>
</evidence>
<dbReference type="InterPro" id="IPR026444">
    <property type="entry name" value="Secre_tail"/>
</dbReference>
<dbReference type="SUPFAM" id="SSF49265">
    <property type="entry name" value="Fibronectin type III"/>
    <property type="match status" value="1"/>
</dbReference>
<keyword evidence="2" id="KW-0378">Hydrolase</keyword>
<keyword evidence="3" id="KW-1185">Reference proteome</keyword>
<dbReference type="InterPro" id="IPR008757">
    <property type="entry name" value="Peptidase_M6-like_domain"/>
</dbReference>
<dbReference type="InterPro" id="IPR013783">
    <property type="entry name" value="Ig-like_fold"/>
</dbReference>
<dbReference type="InterPro" id="IPR036116">
    <property type="entry name" value="FN3_sf"/>
</dbReference>
<proteinExistence type="predicted"/>
<dbReference type="STRING" id="889453.SAMN03080601_02852"/>
<dbReference type="RefSeq" id="WP_079558542.1">
    <property type="nucleotide sequence ID" value="NZ_CP021904.1"/>
</dbReference>
<dbReference type="GO" id="GO:0005975">
    <property type="term" value="P:carbohydrate metabolic process"/>
    <property type="evidence" value="ECO:0007669"/>
    <property type="project" value="UniProtKB-ARBA"/>
</dbReference>
<reference evidence="2 3" key="1">
    <citation type="submission" date="2017-02" db="EMBL/GenBank/DDBJ databases">
        <authorList>
            <person name="Peterson S.W."/>
        </authorList>
    </citation>
    <scope>NUCLEOTIDE SEQUENCE [LARGE SCALE GENOMIC DNA]</scope>
    <source>
        <strain evidence="2 3">DSM 24412</strain>
    </source>
</reference>
<feature type="domain" description="Fibronectin type-III" evidence="1">
    <location>
        <begin position="788"/>
        <end position="888"/>
    </location>
</feature>
<dbReference type="Proteomes" id="UP000191055">
    <property type="component" value="Unassembled WGS sequence"/>
</dbReference>
<dbReference type="Gene3D" id="2.60.120.200">
    <property type="match status" value="2"/>
</dbReference>
<dbReference type="InterPro" id="IPR003961">
    <property type="entry name" value="FN3_dom"/>
</dbReference>
<gene>
    <name evidence="2" type="ORF">SAMN03080601_02852</name>
</gene>
<dbReference type="NCBIfam" id="TIGR04183">
    <property type="entry name" value="Por_Secre_tail"/>
    <property type="match status" value="1"/>
</dbReference>
<accession>A0A1T5HSC7</accession>
<keyword evidence="2" id="KW-0482">Metalloprotease</keyword>